<feature type="transmembrane region" description="Helical" evidence="6">
    <location>
        <begin position="793"/>
        <end position="815"/>
    </location>
</feature>
<evidence type="ECO:0000256" key="2">
    <source>
        <dbReference type="ARBA" id="ARBA00022692"/>
    </source>
</evidence>
<keyword evidence="2 6" id="KW-0812">Transmembrane</keyword>
<comment type="caution">
    <text evidence="8">The sequence shown here is derived from an EMBL/GenBank/DDBJ whole genome shotgun (WGS) entry which is preliminary data.</text>
</comment>
<evidence type="ECO:0000256" key="3">
    <source>
        <dbReference type="ARBA" id="ARBA00022989"/>
    </source>
</evidence>
<feature type="region of interest" description="Disordered" evidence="5">
    <location>
        <begin position="865"/>
        <end position="894"/>
    </location>
</feature>
<sequence length="921" mass="103804">DAIFGDLQYCKVADEVVAFDCSSYMQYMCAIVNLLLIGNTQTCEVGQIHYIMCETDVVAQCGDMDITQLCPGYSRPEVIEGLTAYGLVDMIAATGIESFTVALVMELFRQDYISTGCMDAGTDDIDTVCSTYRGRCEDNLPAIHSRIEAVRIGGGYYPCLSQIHRARKRHVTTLSQSARLDQYHPYDMYLCARSLSWNLDPADDSATSCSTLLYGIRQMDHRFNFAVGAMKQSDASYCTGWKHQMRCSGNETGNWRYHAYGLDYPQFETSKGCRTHGDCPGHYFCAILKTADPSPTHAYCMPCIWCSGCYDNGTDYSWELHPVEPTCGHCACNQECAPGCTGAMEHDALCEQECFNAECGWETWLCHYDENDPSTEKHCPDNDPQYVQGIDGDTVIQTCCPAHDYAAADESGSTDMVTTVEVNVYGELGEITRGWDNLKDQDSFSFGRTINTKNWIVAGLLLETWNGNTEGCMTKKFDKLAWTCLGKGYDEDSYGVDAVFRIGTSFYDPVAASRQSEYYPDESDLNQFGVPYGFYSFDMKWPDGHDTFPVLIDVNLNADRAQEIMDYIKECVYFQEDVSRITVTMLTFNGESNLFTSVRYDITMDHAGTLYLTDSLESIRTEWLLYPRDFVKAILEIVFVLLVWKNMHGEFKELLSVRREHGTVGPYFSDLFNIIDLLSFLCTTLAIIVYCVMLGNMHNFDVSPRYHVYESLSGYDATGEHVNWLQLHDDGAELLTFAEKLADFNQIRFNKRIYDFVTMIGIILTLLRVLKLMDFHPDIGMVTRTIRKGGSDLVNFMALLTTILLIYTMMGHVLYGSSSALFHRVGDSLMTCFTMMLGDTAFSEDINSLGGKLEQTSGVATRALPSREVPRPCSRPRAAGDLRSPGPRSLQDNRTVSVAVVDKRRPWSLDERYAWMTIEPR</sequence>
<evidence type="ECO:0000256" key="4">
    <source>
        <dbReference type="ARBA" id="ARBA00023136"/>
    </source>
</evidence>
<evidence type="ECO:0000313" key="9">
    <source>
        <dbReference type="Proteomes" id="UP001190700"/>
    </source>
</evidence>
<accession>A0AAE0FMA7</accession>
<gene>
    <name evidence="8" type="ORF">CYMTET_28700</name>
</gene>
<dbReference type="InterPro" id="IPR051223">
    <property type="entry name" value="Polycystin"/>
</dbReference>
<keyword evidence="9" id="KW-1185">Reference proteome</keyword>
<feature type="transmembrane region" description="Helical" evidence="6">
    <location>
        <begin position="753"/>
        <end position="773"/>
    </location>
</feature>
<evidence type="ECO:0000256" key="1">
    <source>
        <dbReference type="ARBA" id="ARBA00004141"/>
    </source>
</evidence>
<dbReference type="AlphaFoldDB" id="A0AAE0FMA7"/>
<dbReference type="Pfam" id="PF08016">
    <property type="entry name" value="PKD_channel"/>
    <property type="match status" value="1"/>
</dbReference>
<dbReference type="PANTHER" id="PTHR10877:SF183">
    <property type="entry name" value="AT14535P-RELATED"/>
    <property type="match status" value="1"/>
</dbReference>
<feature type="domain" description="Polycystin cation channel PKD1/PKD2" evidence="7">
    <location>
        <begin position="740"/>
        <end position="847"/>
    </location>
</feature>
<dbReference type="PANTHER" id="PTHR10877">
    <property type="entry name" value="POLYCYSTIN FAMILY MEMBER"/>
    <property type="match status" value="1"/>
</dbReference>
<reference evidence="8 9" key="1">
    <citation type="journal article" date="2015" name="Genome Biol. Evol.">
        <title>Comparative Genomics of a Bacterivorous Green Alga Reveals Evolutionary Causalities and Consequences of Phago-Mixotrophic Mode of Nutrition.</title>
        <authorList>
            <person name="Burns J.A."/>
            <person name="Paasch A."/>
            <person name="Narechania A."/>
            <person name="Kim E."/>
        </authorList>
    </citation>
    <scope>NUCLEOTIDE SEQUENCE [LARGE SCALE GENOMIC DNA]</scope>
    <source>
        <strain evidence="8 9">PLY_AMNH</strain>
    </source>
</reference>
<evidence type="ECO:0000256" key="6">
    <source>
        <dbReference type="SAM" id="Phobius"/>
    </source>
</evidence>
<dbReference type="Proteomes" id="UP001190700">
    <property type="component" value="Unassembled WGS sequence"/>
</dbReference>
<protein>
    <recommendedName>
        <fullName evidence="7">Polycystin cation channel PKD1/PKD2 domain-containing protein</fullName>
    </recommendedName>
</protein>
<feature type="transmembrane region" description="Helical" evidence="6">
    <location>
        <begin position="677"/>
        <end position="695"/>
    </location>
</feature>
<organism evidence="8 9">
    <name type="scientific">Cymbomonas tetramitiformis</name>
    <dbReference type="NCBI Taxonomy" id="36881"/>
    <lineage>
        <taxon>Eukaryota</taxon>
        <taxon>Viridiplantae</taxon>
        <taxon>Chlorophyta</taxon>
        <taxon>Pyramimonadophyceae</taxon>
        <taxon>Pyramimonadales</taxon>
        <taxon>Pyramimonadaceae</taxon>
        <taxon>Cymbomonas</taxon>
    </lineage>
</organism>
<evidence type="ECO:0000256" key="5">
    <source>
        <dbReference type="SAM" id="MobiDB-lite"/>
    </source>
</evidence>
<dbReference type="InterPro" id="IPR013122">
    <property type="entry name" value="PKD1_2_channel"/>
</dbReference>
<proteinExistence type="predicted"/>
<keyword evidence="4 6" id="KW-0472">Membrane</keyword>
<evidence type="ECO:0000313" key="8">
    <source>
        <dbReference type="EMBL" id="KAK3262447.1"/>
    </source>
</evidence>
<comment type="subcellular location">
    <subcellularLocation>
        <location evidence="1">Membrane</location>
        <topology evidence="1">Multi-pass membrane protein</topology>
    </subcellularLocation>
</comment>
<dbReference type="EMBL" id="LGRX02016188">
    <property type="protein sequence ID" value="KAK3262447.1"/>
    <property type="molecule type" value="Genomic_DNA"/>
</dbReference>
<keyword evidence="3 6" id="KW-1133">Transmembrane helix</keyword>
<dbReference type="GO" id="GO:0016020">
    <property type="term" value="C:membrane"/>
    <property type="evidence" value="ECO:0007669"/>
    <property type="project" value="UniProtKB-SubCell"/>
</dbReference>
<evidence type="ECO:0000259" key="7">
    <source>
        <dbReference type="Pfam" id="PF08016"/>
    </source>
</evidence>
<name>A0AAE0FMA7_9CHLO</name>
<feature type="non-terminal residue" evidence="8">
    <location>
        <position position="1"/>
    </location>
</feature>